<evidence type="ECO:0000256" key="1">
    <source>
        <dbReference type="SAM" id="SignalP"/>
    </source>
</evidence>
<feature type="chain" id="PRO_5004736700" evidence="1">
    <location>
        <begin position="25"/>
        <end position="121"/>
    </location>
</feature>
<feature type="signal peptide" evidence="1">
    <location>
        <begin position="1"/>
        <end position="24"/>
    </location>
</feature>
<accession>V5ID77</accession>
<protein>
    <submittedName>
        <fullName evidence="2">Putative secreted protein</fullName>
    </submittedName>
</protein>
<proteinExistence type="evidence at transcript level"/>
<reference evidence="2" key="1">
    <citation type="journal article" date="2015" name="Sci. Rep.">
        <title>Tissue- and time-dependent transcription in Ixodes ricinus salivary glands and midguts when blood feeding on the vertebrate host.</title>
        <authorList>
            <person name="Kotsyfakis M."/>
            <person name="Schwarz A."/>
            <person name="Erhart J."/>
            <person name="Ribeiro J.M."/>
        </authorList>
    </citation>
    <scope>NUCLEOTIDE SEQUENCE</scope>
    <source>
        <tissue evidence="2">Salivary gland and midgut</tissue>
    </source>
</reference>
<evidence type="ECO:0000313" key="2">
    <source>
        <dbReference type="EMBL" id="JAB72051.1"/>
    </source>
</evidence>
<keyword evidence="1" id="KW-0732">Signal</keyword>
<dbReference type="EMBL" id="GANP01012417">
    <property type="protein sequence ID" value="JAB72051.1"/>
    <property type="molecule type" value="mRNA"/>
</dbReference>
<dbReference type="AlphaFoldDB" id="V5ID77"/>
<name>V5ID77_IXORI</name>
<sequence>MLPICKMQLVVFAVVLILPALLSGGFLSATETHYDCMDLLGDCGDLSCLLAGSGDLDTYDPDSCTFVCSGSERPKVPRTVCTGDFRTCPSSLSEALRNLKDKLESAVNGVLKAKCPSFPKK</sequence>
<organism evidence="2">
    <name type="scientific">Ixodes ricinus</name>
    <name type="common">Common tick</name>
    <name type="synonym">Acarus ricinus</name>
    <dbReference type="NCBI Taxonomy" id="34613"/>
    <lineage>
        <taxon>Eukaryota</taxon>
        <taxon>Metazoa</taxon>
        <taxon>Ecdysozoa</taxon>
        <taxon>Arthropoda</taxon>
        <taxon>Chelicerata</taxon>
        <taxon>Arachnida</taxon>
        <taxon>Acari</taxon>
        <taxon>Parasitiformes</taxon>
        <taxon>Ixodida</taxon>
        <taxon>Ixodoidea</taxon>
        <taxon>Ixodidae</taxon>
        <taxon>Ixodinae</taxon>
        <taxon>Ixodes</taxon>
    </lineage>
</organism>